<dbReference type="SUPFAM" id="SSF88946">
    <property type="entry name" value="Sigma2 domain of RNA polymerase sigma factors"/>
    <property type="match status" value="1"/>
</dbReference>
<dbReference type="InterPro" id="IPR013324">
    <property type="entry name" value="RNA_pol_sigma_r3/r4-like"/>
</dbReference>
<dbReference type="Pfam" id="PF08281">
    <property type="entry name" value="Sigma70_r4_2"/>
    <property type="match status" value="1"/>
</dbReference>
<keyword evidence="3" id="KW-0731">Sigma factor</keyword>
<sequence>MDDRQLFETYKETVYLFCRYMVQSRADAEDLCQDVFFKAMIADRTNVQNTKAWLLRIAANECNTFLRRRQNGWAKELRSFMLGMPLRTPTVEETFEHREMVHTLHLQLDKLPKKTKLAFVLHYSAELSLPETAEVLNVPLGTVKSRINRGLKKMRKMLKEDPSGNWKGEETHAGAKG</sequence>
<dbReference type="Gene3D" id="1.10.10.10">
    <property type="entry name" value="Winged helix-like DNA-binding domain superfamily/Winged helix DNA-binding domain"/>
    <property type="match status" value="1"/>
</dbReference>
<evidence type="ECO:0000256" key="1">
    <source>
        <dbReference type="ARBA" id="ARBA00010641"/>
    </source>
</evidence>
<evidence type="ECO:0000256" key="5">
    <source>
        <dbReference type="SAM" id="MobiDB-lite"/>
    </source>
</evidence>
<dbReference type="PANTHER" id="PTHR43133">
    <property type="entry name" value="RNA POLYMERASE ECF-TYPE SIGMA FACTO"/>
    <property type="match status" value="1"/>
</dbReference>
<evidence type="ECO:0000313" key="8">
    <source>
        <dbReference type="EMBL" id="ANY75264.1"/>
    </source>
</evidence>
<name>A0A1B2E5L1_9BACL</name>
<gene>
    <name evidence="8" type="ORF">BBD41_23285</name>
</gene>
<dbReference type="RefSeq" id="WP_007127891.1">
    <property type="nucleotide sequence ID" value="NZ_CP016809.1"/>
</dbReference>
<dbReference type="InterPro" id="IPR036388">
    <property type="entry name" value="WH-like_DNA-bd_sf"/>
</dbReference>
<dbReference type="GeneID" id="95404477"/>
<feature type="domain" description="RNA polymerase sigma factor 70 region 4 type 2" evidence="7">
    <location>
        <begin position="104"/>
        <end position="154"/>
    </location>
</feature>
<evidence type="ECO:0000256" key="2">
    <source>
        <dbReference type="ARBA" id="ARBA00023015"/>
    </source>
</evidence>
<dbReference type="InterPro" id="IPR014284">
    <property type="entry name" value="RNA_pol_sigma-70_dom"/>
</dbReference>
<dbReference type="InterPro" id="IPR039425">
    <property type="entry name" value="RNA_pol_sigma-70-like"/>
</dbReference>
<reference evidence="8" key="1">
    <citation type="submission" date="2016-08" db="EMBL/GenBank/DDBJ databases">
        <title>Complete Genome Seqeunce of Paenibacillus sp. nov. IHBB 9852 from high altitute lake of Indian trans-Himalayas.</title>
        <authorList>
            <person name="Kiran S."/>
            <person name="Swarnkar M.K."/>
            <person name="Rana A."/>
            <person name="Tewari R."/>
            <person name="Gulati A."/>
        </authorList>
    </citation>
    <scope>NUCLEOTIDE SEQUENCE [LARGE SCALE GENOMIC DNA]</scope>
    <source>
        <strain evidence="8">IHBB 9852</strain>
    </source>
</reference>
<dbReference type="InterPro" id="IPR007627">
    <property type="entry name" value="RNA_pol_sigma70_r2"/>
</dbReference>
<accession>A0A1B2E5L1</accession>
<dbReference type="EMBL" id="CP016809">
    <property type="protein sequence ID" value="ANY75264.1"/>
    <property type="molecule type" value="Genomic_DNA"/>
</dbReference>
<dbReference type="InterPro" id="IPR013249">
    <property type="entry name" value="RNA_pol_sigma70_r4_t2"/>
</dbReference>
<feature type="region of interest" description="Disordered" evidence="5">
    <location>
        <begin position="158"/>
        <end position="177"/>
    </location>
</feature>
<proteinExistence type="inferred from homology"/>
<keyword evidence="2" id="KW-0805">Transcription regulation</keyword>
<dbReference type="PANTHER" id="PTHR43133:SF60">
    <property type="entry name" value="RNA POLYMERASE SIGMA FACTOR SIGV"/>
    <property type="match status" value="1"/>
</dbReference>
<keyword evidence="4" id="KW-0804">Transcription</keyword>
<organism evidence="8">
    <name type="scientific">Paenibacillus ihbetae</name>
    <dbReference type="NCBI Taxonomy" id="1870820"/>
    <lineage>
        <taxon>Bacteria</taxon>
        <taxon>Bacillati</taxon>
        <taxon>Bacillota</taxon>
        <taxon>Bacilli</taxon>
        <taxon>Bacillales</taxon>
        <taxon>Paenibacillaceae</taxon>
        <taxon>Paenibacillus</taxon>
    </lineage>
</organism>
<dbReference type="Gene3D" id="1.10.1740.10">
    <property type="match status" value="1"/>
</dbReference>
<feature type="domain" description="RNA polymerase sigma-70 region 2" evidence="6">
    <location>
        <begin position="6"/>
        <end position="70"/>
    </location>
</feature>
<evidence type="ECO:0000256" key="4">
    <source>
        <dbReference type="ARBA" id="ARBA00023163"/>
    </source>
</evidence>
<comment type="similarity">
    <text evidence="1">Belongs to the sigma-70 factor family. ECF subfamily.</text>
</comment>
<dbReference type="InterPro" id="IPR013325">
    <property type="entry name" value="RNA_pol_sigma_r2"/>
</dbReference>
<evidence type="ECO:0000259" key="7">
    <source>
        <dbReference type="Pfam" id="PF08281"/>
    </source>
</evidence>
<dbReference type="GO" id="GO:0003677">
    <property type="term" value="F:DNA binding"/>
    <property type="evidence" value="ECO:0007669"/>
    <property type="project" value="InterPro"/>
</dbReference>
<dbReference type="KEGG" id="pib:BBD41_23285"/>
<dbReference type="AlphaFoldDB" id="A0A1B2E5L1"/>
<dbReference type="GO" id="GO:0016987">
    <property type="term" value="F:sigma factor activity"/>
    <property type="evidence" value="ECO:0007669"/>
    <property type="project" value="UniProtKB-KW"/>
</dbReference>
<protein>
    <submittedName>
        <fullName evidence="8">RNA polymerase subunit sigma-70</fullName>
    </submittedName>
</protein>
<dbReference type="SUPFAM" id="SSF88659">
    <property type="entry name" value="Sigma3 and sigma4 domains of RNA polymerase sigma factors"/>
    <property type="match status" value="1"/>
</dbReference>
<dbReference type="NCBIfam" id="TIGR02937">
    <property type="entry name" value="sigma70-ECF"/>
    <property type="match status" value="1"/>
</dbReference>
<evidence type="ECO:0000256" key="3">
    <source>
        <dbReference type="ARBA" id="ARBA00023082"/>
    </source>
</evidence>
<dbReference type="GO" id="GO:0006352">
    <property type="term" value="P:DNA-templated transcription initiation"/>
    <property type="evidence" value="ECO:0007669"/>
    <property type="project" value="InterPro"/>
</dbReference>
<dbReference type="CDD" id="cd06171">
    <property type="entry name" value="Sigma70_r4"/>
    <property type="match status" value="1"/>
</dbReference>
<evidence type="ECO:0000259" key="6">
    <source>
        <dbReference type="Pfam" id="PF04542"/>
    </source>
</evidence>
<dbReference type="Pfam" id="PF04542">
    <property type="entry name" value="Sigma70_r2"/>
    <property type="match status" value="1"/>
</dbReference>